<organism evidence="6 7">
    <name type="scientific">Serinicoccus hydrothermalis</name>
    <dbReference type="NCBI Taxonomy" id="1758689"/>
    <lineage>
        <taxon>Bacteria</taxon>
        <taxon>Bacillati</taxon>
        <taxon>Actinomycetota</taxon>
        <taxon>Actinomycetes</taxon>
        <taxon>Micrococcales</taxon>
        <taxon>Ornithinimicrobiaceae</taxon>
        <taxon>Serinicoccus</taxon>
    </lineage>
</organism>
<evidence type="ECO:0000259" key="5">
    <source>
        <dbReference type="PROSITE" id="PS51462"/>
    </source>
</evidence>
<keyword evidence="7" id="KW-1185">Reference proteome</keyword>
<dbReference type="SUPFAM" id="SSF55811">
    <property type="entry name" value="Nudix"/>
    <property type="match status" value="1"/>
</dbReference>
<dbReference type="InterPro" id="IPR015797">
    <property type="entry name" value="NUDIX_hydrolase-like_dom_sf"/>
</dbReference>
<reference evidence="6 7" key="1">
    <citation type="submission" date="2016-03" db="EMBL/GenBank/DDBJ databases">
        <title>Shallow-sea hydrothermal system.</title>
        <authorList>
            <person name="Tang K."/>
        </authorList>
    </citation>
    <scope>NUCLEOTIDE SEQUENCE [LARGE SCALE GENOMIC DNA]</scope>
    <source>
        <strain evidence="6 7">JLT9</strain>
    </source>
</reference>
<dbReference type="Gene3D" id="3.90.79.10">
    <property type="entry name" value="Nucleoside Triphosphate Pyrophosphohydrolase"/>
    <property type="match status" value="1"/>
</dbReference>
<evidence type="ECO:0000256" key="2">
    <source>
        <dbReference type="ARBA" id="ARBA00005582"/>
    </source>
</evidence>
<evidence type="ECO:0000256" key="1">
    <source>
        <dbReference type="ARBA" id="ARBA00001946"/>
    </source>
</evidence>
<dbReference type="InterPro" id="IPR000086">
    <property type="entry name" value="NUDIX_hydrolase_dom"/>
</dbReference>
<dbReference type="PANTHER" id="PTHR43046:SF2">
    <property type="entry name" value="8-OXO-DGTP DIPHOSPHATASE-RELATED"/>
    <property type="match status" value="1"/>
</dbReference>
<evidence type="ECO:0000256" key="4">
    <source>
        <dbReference type="RuleBase" id="RU003476"/>
    </source>
</evidence>
<name>A0A1B1N9A5_9MICO</name>
<feature type="domain" description="Nudix hydrolase" evidence="5">
    <location>
        <begin position="7"/>
        <end position="144"/>
    </location>
</feature>
<accession>A0A1B1N9A5</accession>
<dbReference type="KEGG" id="serj:SGUI_0621"/>
<evidence type="ECO:0000313" key="7">
    <source>
        <dbReference type="Proteomes" id="UP000092482"/>
    </source>
</evidence>
<dbReference type="PROSITE" id="PS00893">
    <property type="entry name" value="NUDIX_BOX"/>
    <property type="match status" value="1"/>
</dbReference>
<protein>
    <submittedName>
        <fullName evidence="6">MutT-like domain protein</fullName>
    </submittedName>
</protein>
<evidence type="ECO:0000313" key="6">
    <source>
        <dbReference type="EMBL" id="ANS78017.1"/>
    </source>
</evidence>
<comment type="cofactor">
    <cofactor evidence="1">
        <name>Mg(2+)</name>
        <dbReference type="ChEBI" id="CHEBI:18420"/>
    </cofactor>
</comment>
<comment type="similarity">
    <text evidence="2 4">Belongs to the Nudix hydrolase family.</text>
</comment>
<dbReference type="Proteomes" id="UP000092482">
    <property type="component" value="Chromosome"/>
</dbReference>
<dbReference type="PANTHER" id="PTHR43046">
    <property type="entry name" value="GDP-MANNOSE MANNOSYL HYDROLASE"/>
    <property type="match status" value="1"/>
</dbReference>
<dbReference type="PROSITE" id="PS51462">
    <property type="entry name" value="NUDIX"/>
    <property type="match status" value="1"/>
</dbReference>
<evidence type="ECO:0000256" key="3">
    <source>
        <dbReference type="ARBA" id="ARBA00022801"/>
    </source>
</evidence>
<dbReference type="InterPro" id="IPR020476">
    <property type="entry name" value="Nudix_hydrolase"/>
</dbReference>
<dbReference type="PRINTS" id="PR00502">
    <property type="entry name" value="NUDIXFAMILY"/>
</dbReference>
<dbReference type="EMBL" id="CP014989">
    <property type="protein sequence ID" value="ANS78017.1"/>
    <property type="molecule type" value="Genomic_DNA"/>
</dbReference>
<keyword evidence="3 4" id="KW-0378">Hydrolase</keyword>
<dbReference type="InterPro" id="IPR020084">
    <property type="entry name" value="NUDIX_hydrolase_CS"/>
</dbReference>
<dbReference type="RefSeq" id="WP_066636164.1">
    <property type="nucleotide sequence ID" value="NZ_CP014989.1"/>
</dbReference>
<dbReference type="OrthoDB" id="9804442at2"/>
<sequence>MHFTEYDTRLAAYALLTTDDQQVLLTWFNGGARAQNAAWSLPGGGVEFDESIHDAVVREVFEETGYTVTVGQIVAEHHFTVPRTASRRPLRSQRFLLDAAITAGELGTTESGGTTDFAKWFPLSDVPDLHPRADIVDLAVEILEERLP</sequence>
<dbReference type="Pfam" id="PF00293">
    <property type="entry name" value="NUDIX"/>
    <property type="match status" value="1"/>
</dbReference>
<dbReference type="GO" id="GO:0016787">
    <property type="term" value="F:hydrolase activity"/>
    <property type="evidence" value="ECO:0007669"/>
    <property type="project" value="UniProtKB-KW"/>
</dbReference>
<dbReference type="AlphaFoldDB" id="A0A1B1N9A5"/>
<dbReference type="CDD" id="cd02883">
    <property type="entry name" value="NUDIX_Hydrolase"/>
    <property type="match status" value="1"/>
</dbReference>
<gene>
    <name evidence="6" type="ORF">SGUI_0621</name>
</gene>
<proteinExistence type="inferred from homology"/>